<sequence>MWGTMPDVLDRACGDYTKSVAVVDGERRITYGELRDWSNQVANALISLGLQKGERVGLLLPNCLEFIPSQHGIWKAGGVLVQMPGRAAASVHRANLDQTDVTTLIYHAAYDGVVEEMREGLPKLARVIRVGGDVAASSDHPFEALVSAQSTVRPAVPLDEHDEAYVLFTSGSTGDPKGVVQSHFTWAHYSITAGLEIGDIQPGEVFAHGAPLTHFTQIFVHPTFLRGGTNVMLPGLEVDTLLSAIEREKITATAVVPTIIYLLLDHPERSKYDLSSLRTMIYAGSPIAPDRLKDALEALGPIFVQTYAGTEPGYVSCLRKTDHRVDSDEAIKRLASGGRPLPFVQVSIQDDEDNPLAVGEVGEICSRQLGQMLGYVDSSRNAEALRDGWVHTGDIGRLDEDGFLYLVDRKKDMVVSGGFNVFPRQVEDVLLEDAAVAGTAVVGIPHPKWGEAVHAFVVVKDGVAADEALVEQLQGRVKTALGSVSAPKTVDFITELPLNPAGKVDKKTLRAPFWQGRDRQVG</sequence>
<dbReference type="EMBL" id="QYRP01000002">
    <property type="protein sequence ID" value="RJS46727.1"/>
    <property type="molecule type" value="Genomic_DNA"/>
</dbReference>
<protein>
    <submittedName>
        <fullName evidence="3">Long-chain fatty acid--CoA ligase</fullName>
    </submittedName>
</protein>
<gene>
    <name evidence="3" type="ORF">D4739_11205</name>
</gene>
<dbReference type="GO" id="GO:0016877">
    <property type="term" value="F:ligase activity, forming carbon-sulfur bonds"/>
    <property type="evidence" value="ECO:0007669"/>
    <property type="project" value="UniProtKB-ARBA"/>
</dbReference>
<dbReference type="Gene3D" id="3.30.300.30">
    <property type="match status" value="1"/>
</dbReference>
<keyword evidence="3" id="KW-0436">Ligase</keyword>
<dbReference type="Pfam" id="PF00501">
    <property type="entry name" value="AMP-binding"/>
    <property type="match status" value="1"/>
</dbReference>
<dbReference type="InterPro" id="IPR045851">
    <property type="entry name" value="AMP-bd_C_sf"/>
</dbReference>
<dbReference type="Pfam" id="PF13193">
    <property type="entry name" value="AMP-binding_C"/>
    <property type="match status" value="1"/>
</dbReference>
<proteinExistence type="predicted"/>
<dbReference type="Gene3D" id="3.40.50.12780">
    <property type="entry name" value="N-terminal domain of ligase-like"/>
    <property type="match status" value="1"/>
</dbReference>
<dbReference type="OrthoDB" id="9803968at2"/>
<reference evidence="4" key="1">
    <citation type="submission" date="2018-09" db="EMBL/GenBank/DDBJ databases">
        <authorList>
            <person name="Zhu H."/>
        </authorList>
    </citation>
    <scope>NUCLEOTIDE SEQUENCE [LARGE SCALE GENOMIC DNA]</scope>
    <source>
        <strain evidence="4">K1W22B-1</strain>
    </source>
</reference>
<dbReference type="InterPro" id="IPR000873">
    <property type="entry name" value="AMP-dep_synth/lig_dom"/>
</dbReference>
<dbReference type="PROSITE" id="PS00455">
    <property type="entry name" value="AMP_BINDING"/>
    <property type="match status" value="1"/>
</dbReference>
<evidence type="ECO:0000313" key="4">
    <source>
        <dbReference type="Proteomes" id="UP000276542"/>
    </source>
</evidence>
<dbReference type="InterPro" id="IPR050237">
    <property type="entry name" value="ATP-dep_AMP-bd_enzyme"/>
</dbReference>
<dbReference type="PANTHER" id="PTHR43767">
    <property type="entry name" value="LONG-CHAIN-FATTY-ACID--COA LIGASE"/>
    <property type="match status" value="1"/>
</dbReference>
<comment type="caution">
    <text evidence="3">The sequence shown here is derived from an EMBL/GenBank/DDBJ whole genome shotgun (WGS) entry which is preliminary data.</text>
</comment>
<evidence type="ECO:0000259" key="1">
    <source>
        <dbReference type="Pfam" id="PF00501"/>
    </source>
</evidence>
<dbReference type="InterPro" id="IPR020845">
    <property type="entry name" value="AMP-binding_CS"/>
</dbReference>
<dbReference type="AlphaFoldDB" id="A0A3A5HG65"/>
<dbReference type="Proteomes" id="UP000276542">
    <property type="component" value="Unassembled WGS sequence"/>
</dbReference>
<evidence type="ECO:0000313" key="3">
    <source>
        <dbReference type="EMBL" id="RJS46727.1"/>
    </source>
</evidence>
<organism evidence="3 4">
    <name type="scientific">Nocardioides cavernaquae</name>
    <dbReference type="NCBI Taxonomy" id="2321396"/>
    <lineage>
        <taxon>Bacteria</taxon>
        <taxon>Bacillati</taxon>
        <taxon>Actinomycetota</taxon>
        <taxon>Actinomycetes</taxon>
        <taxon>Propionibacteriales</taxon>
        <taxon>Nocardioidaceae</taxon>
        <taxon>Nocardioides</taxon>
    </lineage>
</organism>
<feature type="domain" description="AMP-dependent synthetase/ligase" evidence="1">
    <location>
        <begin position="10"/>
        <end position="375"/>
    </location>
</feature>
<dbReference type="InterPro" id="IPR042099">
    <property type="entry name" value="ANL_N_sf"/>
</dbReference>
<evidence type="ECO:0000259" key="2">
    <source>
        <dbReference type="Pfam" id="PF13193"/>
    </source>
</evidence>
<name>A0A3A5HG65_9ACTN</name>
<dbReference type="SUPFAM" id="SSF56801">
    <property type="entry name" value="Acetyl-CoA synthetase-like"/>
    <property type="match status" value="1"/>
</dbReference>
<feature type="domain" description="AMP-binding enzyme C-terminal" evidence="2">
    <location>
        <begin position="425"/>
        <end position="503"/>
    </location>
</feature>
<keyword evidence="4" id="KW-1185">Reference proteome</keyword>
<accession>A0A3A5HG65</accession>
<dbReference type="PANTHER" id="PTHR43767:SF7">
    <property type="entry name" value="MEDIUM_LONG-CHAIN-FATTY-ACID--COA LIGASE FADD8"/>
    <property type="match status" value="1"/>
</dbReference>
<dbReference type="InterPro" id="IPR025110">
    <property type="entry name" value="AMP-bd_C"/>
</dbReference>